<dbReference type="EMBL" id="AGNK02001353">
    <property type="status" value="NOT_ANNOTATED_CDS"/>
    <property type="molecule type" value="Genomic_DNA"/>
</dbReference>
<reference evidence="2" key="1">
    <citation type="journal article" date="2012" name="Nat. Biotechnol.">
        <title>Reference genome sequence of the model plant Setaria.</title>
        <authorList>
            <person name="Bennetzen J.L."/>
            <person name="Schmutz J."/>
            <person name="Wang H."/>
            <person name="Percifield R."/>
            <person name="Hawkins J."/>
            <person name="Pontaroli A.C."/>
            <person name="Estep M."/>
            <person name="Feng L."/>
            <person name="Vaughn J.N."/>
            <person name="Grimwood J."/>
            <person name="Jenkins J."/>
            <person name="Barry K."/>
            <person name="Lindquist E."/>
            <person name="Hellsten U."/>
            <person name="Deshpande S."/>
            <person name="Wang X."/>
            <person name="Wu X."/>
            <person name="Mitros T."/>
            <person name="Triplett J."/>
            <person name="Yang X."/>
            <person name="Ye C.Y."/>
            <person name="Mauro-Herrera M."/>
            <person name="Wang L."/>
            <person name="Li P."/>
            <person name="Sharma M."/>
            <person name="Sharma R."/>
            <person name="Ronald P.C."/>
            <person name="Panaud O."/>
            <person name="Kellogg E.A."/>
            <person name="Brutnell T.P."/>
            <person name="Doust A.N."/>
            <person name="Tuskan G.A."/>
            <person name="Rokhsar D."/>
            <person name="Devos K.M."/>
        </authorList>
    </citation>
    <scope>NUCLEOTIDE SEQUENCE [LARGE SCALE GENOMIC DNA]</scope>
    <source>
        <strain evidence="2">cv. Yugu1</strain>
    </source>
</reference>
<sequence length="114" mass="12802">MACREGHMLAAEWCRKKVILETGCSSLVGMLQDREGYKSRLRFIIKEAQDTGCSLPAWLVEHTKRGQNGVGQNGIAHELAQLAKRIGLTAMWYLCSPACVEQLIARDCNFIFKM</sequence>
<evidence type="ECO:0008006" key="3">
    <source>
        <dbReference type="Google" id="ProtNLM"/>
    </source>
</evidence>
<name>K4A136_SETIT</name>
<evidence type="ECO:0000313" key="2">
    <source>
        <dbReference type="Proteomes" id="UP000004995"/>
    </source>
</evidence>
<organism evidence="1 2">
    <name type="scientific">Setaria italica</name>
    <name type="common">Foxtail millet</name>
    <name type="synonym">Panicum italicum</name>
    <dbReference type="NCBI Taxonomy" id="4555"/>
    <lineage>
        <taxon>Eukaryota</taxon>
        <taxon>Viridiplantae</taxon>
        <taxon>Streptophyta</taxon>
        <taxon>Embryophyta</taxon>
        <taxon>Tracheophyta</taxon>
        <taxon>Spermatophyta</taxon>
        <taxon>Magnoliopsida</taxon>
        <taxon>Liliopsida</taxon>
        <taxon>Poales</taxon>
        <taxon>Poaceae</taxon>
        <taxon>PACMAD clade</taxon>
        <taxon>Panicoideae</taxon>
        <taxon>Panicodae</taxon>
        <taxon>Paniceae</taxon>
        <taxon>Cenchrinae</taxon>
        <taxon>Setaria</taxon>
    </lineage>
</organism>
<dbReference type="HOGENOM" id="CLU_000680_14_8_1"/>
<dbReference type="EnsemblPlants" id="KQL26922">
    <property type="protein sequence ID" value="KQL26922"/>
    <property type="gene ID" value="SETIT_032578mg"/>
</dbReference>
<dbReference type="InParanoid" id="K4A136"/>
<protein>
    <recommendedName>
        <fullName evidence="3">RNase H type-1 domain-containing protein</fullName>
    </recommendedName>
</protein>
<dbReference type="Proteomes" id="UP000004995">
    <property type="component" value="Unassembled WGS sequence"/>
</dbReference>
<proteinExistence type="predicted"/>
<keyword evidence="2" id="KW-1185">Reference proteome</keyword>
<evidence type="ECO:0000313" key="1">
    <source>
        <dbReference type="EnsemblPlants" id="KQL26922"/>
    </source>
</evidence>
<accession>K4A136</accession>
<dbReference type="AlphaFoldDB" id="K4A136"/>
<dbReference type="Gramene" id="KQL26922">
    <property type="protein sequence ID" value="KQL26922"/>
    <property type="gene ID" value="SETIT_032578mg"/>
</dbReference>
<reference evidence="1" key="2">
    <citation type="submission" date="2018-08" db="UniProtKB">
        <authorList>
            <consortium name="EnsemblPlants"/>
        </authorList>
    </citation>
    <scope>IDENTIFICATION</scope>
    <source>
        <strain evidence="1">Yugu1</strain>
    </source>
</reference>